<dbReference type="GO" id="GO:0003677">
    <property type="term" value="F:DNA binding"/>
    <property type="evidence" value="ECO:0007669"/>
    <property type="project" value="UniProtKB-KW"/>
</dbReference>
<dbReference type="EMBL" id="WMIF01000002">
    <property type="protein sequence ID" value="MTH33502.1"/>
    <property type="molecule type" value="Genomic_DNA"/>
</dbReference>
<evidence type="ECO:0000256" key="2">
    <source>
        <dbReference type="ARBA" id="ARBA00023015"/>
    </source>
</evidence>
<dbReference type="FunFam" id="1.10.10.10:FF:000001">
    <property type="entry name" value="LysR family transcriptional regulator"/>
    <property type="match status" value="1"/>
</dbReference>
<evidence type="ECO:0000256" key="1">
    <source>
        <dbReference type="ARBA" id="ARBA00009437"/>
    </source>
</evidence>
<dbReference type="PANTHER" id="PTHR30419">
    <property type="entry name" value="HTH-TYPE TRANSCRIPTIONAL REGULATOR YBHD"/>
    <property type="match status" value="1"/>
</dbReference>
<dbReference type="PANTHER" id="PTHR30419:SF8">
    <property type="entry name" value="NITROGEN ASSIMILATION TRANSCRIPTIONAL ACTIVATOR-RELATED"/>
    <property type="match status" value="1"/>
</dbReference>
<gene>
    <name evidence="6" type="ORF">GL279_02690</name>
</gene>
<reference evidence="6 7" key="1">
    <citation type="submission" date="2019-11" db="EMBL/GenBank/DDBJ databases">
        <authorList>
            <person name="Dong K."/>
        </authorList>
    </citation>
    <scope>NUCLEOTIDE SEQUENCE [LARGE SCALE GENOMIC DNA]</scope>
    <source>
        <strain evidence="6 7">JCM 17370</strain>
    </source>
</reference>
<dbReference type="InterPro" id="IPR036390">
    <property type="entry name" value="WH_DNA-bd_sf"/>
</dbReference>
<dbReference type="OrthoDB" id="9803030at2"/>
<comment type="similarity">
    <text evidence="1">Belongs to the LysR transcriptional regulatory family.</text>
</comment>
<dbReference type="GO" id="GO:0003700">
    <property type="term" value="F:DNA-binding transcription factor activity"/>
    <property type="evidence" value="ECO:0007669"/>
    <property type="project" value="InterPro"/>
</dbReference>
<dbReference type="GO" id="GO:0005829">
    <property type="term" value="C:cytosol"/>
    <property type="evidence" value="ECO:0007669"/>
    <property type="project" value="TreeGrafter"/>
</dbReference>
<name>A0A844GYF3_9RHOB</name>
<dbReference type="Gene3D" id="3.40.190.290">
    <property type="match status" value="1"/>
</dbReference>
<accession>A0A844GYF3</accession>
<dbReference type="Pfam" id="PF00126">
    <property type="entry name" value="HTH_1"/>
    <property type="match status" value="1"/>
</dbReference>
<dbReference type="Pfam" id="PF03466">
    <property type="entry name" value="LysR_substrate"/>
    <property type="match status" value="1"/>
</dbReference>
<evidence type="ECO:0000256" key="4">
    <source>
        <dbReference type="ARBA" id="ARBA00023163"/>
    </source>
</evidence>
<dbReference type="AlphaFoldDB" id="A0A844GYF3"/>
<dbReference type="SUPFAM" id="SSF46785">
    <property type="entry name" value="Winged helix' DNA-binding domain"/>
    <property type="match status" value="1"/>
</dbReference>
<keyword evidence="2" id="KW-0805">Transcription regulation</keyword>
<dbReference type="Proteomes" id="UP000442533">
    <property type="component" value="Unassembled WGS sequence"/>
</dbReference>
<dbReference type="InterPro" id="IPR036388">
    <property type="entry name" value="WH-like_DNA-bd_sf"/>
</dbReference>
<dbReference type="SUPFAM" id="SSF53850">
    <property type="entry name" value="Periplasmic binding protein-like II"/>
    <property type="match status" value="1"/>
</dbReference>
<keyword evidence="7" id="KW-1185">Reference proteome</keyword>
<protein>
    <submittedName>
        <fullName evidence="6">LysR family transcriptional regulator</fullName>
    </submittedName>
</protein>
<evidence type="ECO:0000256" key="3">
    <source>
        <dbReference type="ARBA" id="ARBA00023125"/>
    </source>
</evidence>
<feature type="domain" description="HTH lysR-type" evidence="5">
    <location>
        <begin position="83"/>
        <end position="140"/>
    </location>
</feature>
<comment type="caution">
    <text evidence="6">The sequence shown here is derived from an EMBL/GenBank/DDBJ whole genome shotgun (WGS) entry which is preliminary data.</text>
</comment>
<keyword evidence="3" id="KW-0238">DNA-binding</keyword>
<dbReference type="InterPro" id="IPR000847">
    <property type="entry name" value="LysR_HTH_N"/>
</dbReference>
<organism evidence="6 7">
    <name type="scientific">Paracoccus limosus</name>
    <dbReference type="NCBI Taxonomy" id="913252"/>
    <lineage>
        <taxon>Bacteria</taxon>
        <taxon>Pseudomonadati</taxon>
        <taxon>Pseudomonadota</taxon>
        <taxon>Alphaproteobacteria</taxon>
        <taxon>Rhodobacterales</taxon>
        <taxon>Paracoccaceae</taxon>
        <taxon>Paracoccus</taxon>
    </lineage>
</organism>
<dbReference type="Gene3D" id="1.10.10.10">
    <property type="entry name" value="Winged helix-like DNA-binding domain superfamily/Winged helix DNA-binding domain"/>
    <property type="match status" value="1"/>
</dbReference>
<keyword evidence="4" id="KW-0804">Transcription</keyword>
<sequence>MASSAPLLSFAASPLVAGPIGPPPRRRPCSHAPVDRLDRCNRTRQFRFARCIMPILIYQGANNRMKHMSRQDDVGGDLLARGVKLRQLALLVAVERSGQLGRAAGIMHMTQPAASRMLADLERLFGTALTQRHSRGVSLTPAGQRLAERARSMLRDLDLAGREVQAIGRGQVGQVRLGSVSGPSLDLVLPVVRGLERAEPLMRVIIKVDSSDRLAAALLAGELDLYLGRIPERLDPAPFEQTPVGPEPLALVVRRGHALDRPDCTLADCLAFDWVMQPAGSVLHGTVARYLDQRGLDLPRTVIATGSIMLTLAFARQSQAVGVISAAAARQFADFPGAPLVLLPVAEDLNVAAYSLVTLRGQLSNPAVAAFMAVLRTELDLRRG</sequence>
<evidence type="ECO:0000259" key="5">
    <source>
        <dbReference type="PROSITE" id="PS50931"/>
    </source>
</evidence>
<evidence type="ECO:0000313" key="7">
    <source>
        <dbReference type="Proteomes" id="UP000442533"/>
    </source>
</evidence>
<dbReference type="InterPro" id="IPR050950">
    <property type="entry name" value="HTH-type_LysR_regulators"/>
</dbReference>
<dbReference type="InterPro" id="IPR005119">
    <property type="entry name" value="LysR_subst-bd"/>
</dbReference>
<proteinExistence type="inferred from homology"/>
<evidence type="ECO:0000313" key="6">
    <source>
        <dbReference type="EMBL" id="MTH33502.1"/>
    </source>
</evidence>
<dbReference type="PROSITE" id="PS50931">
    <property type="entry name" value="HTH_LYSR"/>
    <property type="match status" value="1"/>
</dbReference>